<dbReference type="SUPFAM" id="SSF48498">
    <property type="entry name" value="Tetracyclin repressor-like, C-terminal domain"/>
    <property type="match status" value="1"/>
</dbReference>
<sequence>MARSTQDLIYYGAIEAFSGKGFSETTMDDIAEQAGVAKGTLYYNFKNKEALFSYVMRRGIEKLTEEIGEAIERAAGEPSKWAKIVAAQLDYFEEHRSFFRLLMQNVWGPANLSGQLTPQELLKDYFRKLDEALADDQFRSVIDSELDVQTVSGALFGMVTMPAFRAVLRDQQINEPARVTSITHIVLRSLQRGETN</sequence>
<dbReference type="PROSITE" id="PS50977">
    <property type="entry name" value="HTH_TETR_2"/>
    <property type="match status" value="1"/>
</dbReference>
<protein>
    <recommendedName>
        <fullName evidence="3">HTH tetR-type domain-containing protein</fullName>
    </recommendedName>
</protein>
<organism evidence="4 5">
    <name type="scientific">Ammoniphilus oxalaticus</name>
    <dbReference type="NCBI Taxonomy" id="66863"/>
    <lineage>
        <taxon>Bacteria</taxon>
        <taxon>Bacillati</taxon>
        <taxon>Bacillota</taxon>
        <taxon>Bacilli</taxon>
        <taxon>Bacillales</taxon>
        <taxon>Paenibacillaceae</taxon>
        <taxon>Aneurinibacillus group</taxon>
        <taxon>Ammoniphilus</taxon>
    </lineage>
</organism>
<gene>
    <name evidence="4" type="ORF">BEP19_08885</name>
</gene>
<dbReference type="GO" id="GO:0003677">
    <property type="term" value="F:DNA binding"/>
    <property type="evidence" value="ECO:0007669"/>
    <property type="project" value="UniProtKB-UniRule"/>
</dbReference>
<evidence type="ECO:0000259" key="3">
    <source>
        <dbReference type="PROSITE" id="PS50977"/>
    </source>
</evidence>
<dbReference type="RefSeq" id="WP_120189785.1">
    <property type="nucleotide sequence ID" value="NZ_MCHY01000008.1"/>
</dbReference>
<dbReference type="Pfam" id="PF08359">
    <property type="entry name" value="TetR_C_4"/>
    <property type="match status" value="1"/>
</dbReference>
<reference evidence="4 5" key="1">
    <citation type="submission" date="2016-08" db="EMBL/GenBank/DDBJ databases">
        <title>Novel Firmicute Genomes.</title>
        <authorList>
            <person name="Poppleton D.I."/>
            <person name="Gribaldo S."/>
        </authorList>
    </citation>
    <scope>NUCLEOTIDE SEQUENCE [LARGE SCALE GENOMIC DNA]</scope>
    <source>
        <strain evidence="4 5">RAOx-1</strain>
    </source>
</reference>
<feature type="DNA-binding region" description="H-T-H motif" evidence="2">
    <location>
        <begin position="26"/>
        <end position="45"/>
    </location>
</feature>
<dbReference type="Proteomes" id="UP000284219">
    <property type="component" value="Unassembled WGS sequence"/>
</dbReference>
<proteinExistence type="predicted"/>
<dbReference type="InterPro" id="IPR036271">
    <property type="entry name" value="Tet_transcr_reg_TetR-rel_C_sf"/>
</dbReference>
<dbReference type="OrthoDB" id="9809994at2"/>
<evidence type="ECO:0000256" key="1">
    <source>
        <dbReference type="ARBA" id="ARBA00023125"/>
    </source>
</evidence>
<dbReference type="Pfam" id="PF00440">
    <property type="entry name" value="TetR_N"/>
    <property type="match status" value="1"/>
</dbReference>
<dbReference type="AlphaFoldDB" id="A0A419SKL3"/>
<dbReference type="InterPro" id="IPR013570">
    <property type="entry name" value="Tscrpt_reg_YsiA_C"/>
</dbReference>
<dbReference type="PANTHER" id="PTHR43479">
    <property type="entry name" value="ACREF/ENVCD OPERON REPRESSOR-RELATED"/>
    <property type="match status" value="1"/>
</dbReference>
<name>A0A419SKL3_9BACL</name>
<dbReference type="PANTHER" id="PTHR43479:SF11">
    <property type="entry name" value="ACREF_ENVCD OPERON REPRESSOR-RELATED"/>
    <property type="match status" value="1"/>
</dbReference>
<dbReference type="EMBL" id="MCHY01000008">
    <property type="protein sequence ID" value="RKD24489.1"/>
    <property type="molecule type" value="Genomic_DNA"/>
</dbReference>
<dbReference type="Gene3D" id="1.10.357.10">
    <property type="entry name" value="Tetracycline Repressor, domain 2"/>
    <property type="match status" value="1"/>
</dbReference>
<evidence type="ECO:0000313" key="5">
    <source>
        <dbReference type="Proteomes" id="UP000284219"/>
    </source>
</evidence>
<dbReference type="InterPro" id="IPR050624">
    <property type="entry name" value="HTH-type_Tx_Regulator"/>
</dbReference>
<dbReference type="SUPFAM" id="SSF46689">
    <property type="entry name" value="Homeodomain-like"/>
    <property type="match status" value="1"/>
</dbReference>
<dbReference type="InterPro" id="IPR001647">
    <property type="entry name" value="HTH_TetR"/>
</dbReference>
<feature type="domain" description="HTH tetR-type" evidence="3">
    <location>
        <begin position="3"/>
        <end position="63"/>
    </location>
</feature>
<dbReference type="InterPro" id="IPR009057">
    <property type="entry name" value="Homeodomain-like_sf"/>
</dbReference>
<keyword evidence="5" id="KW-1185">Reference proteome</keyword>
<dbReference type="PRINTS" id="PR00455">
    <property type="entry name" value="HTHTETR"/>
</dbReference>
<evidence type="ECO:0000256" key="2">
    <source>
        <dbReference type="PROSITE-ProRule" id="PRU00335"/>
    </source>
</evidence>
<accession>A0A419SKL3</accession>
<evidence type="ECO:0000313" key="4">
    <source>
        <dbReference type="EMBL" id="RKD24489.1"/>
    </source>
</evidence>
<keyword evidence="1 2" id="KW-0238">DNA-binding</keyword>
<comment type="caution">
    <text evidence="4">The sequence shown here is derived from an EMBL/GenBank/DDBJ whole genome shotgun (WGS) entry which is preliminary data.</text>
</comment>
<dbReference type="Gene3D" id="1.10.10.60">
    <property type="entry name" value="Homeodomain-like"/>
    <property type="match status" value="1"/>
</dbReference>